<protein>
    <submittedName>
        <fullName evidence="1">Uncharacterized protein</fullName>
    </submittedName>
</protein>
<dbReference type="AlphaFoldDB" id="Q734Z5"/>
<proteinExistence type="predicted"/>
<name>Q734Z5_BACC1</name>
<dbReference type="Proteomes" id="UP000002527">
    <property type="component" value="Chromosome"/>
</dbReference>
<evidence type="ECO:0000313" key="2">
    <source>
        <dbReference type="Proteomes" id="UP000002527"/>
    </source>
</evidence>
<dbReference type="EMBL" id="AE017194">
    <property type="protein sequence ID" value="AAS42167.1"/>
    <property type="molecule type" value="Genomic_DNA"/>
</dbReference>
<dbReference type="HOGENOM" id="CLU_3284327_0_0_9"/>
<sequence length="40" mass="4748">MKLVRPIVEVVKPGDKQEAWFAFKLIKHAALKYSQKRVYM</sequence>
<gene>
    <name evidence="1" type="ordered locus">BCE_3257</name>
</gene>
<dbReference type="KEGG" id="bca:BCE_3257"/>
<reference evidence="1 2" key="1">
    <citation type="journal article" date="2004" name="Nucleic Acids Res.">
        <title>The genome sequence of Bacillus cereus ATCC 10987 reveals metabolic adaptations and a large plasmid related to Bacillus anthracis pXO1.</title>
        <authorList>
            <person name="Rasko D.A."/>
            <person name="Ravel J."/>
            <person name="Okstad O.A."/>
            <person name="Helgason E."/>
            <person name="Cer R.Z."/>
            <person name="Jiang L."/>
            <person name="Shores K.A."/>
            <person name="Fouts D.E."/>
            <person name="Tourasse N.J."/>
            <person name="Angiuoli S.V."/>
            <person name="Kolonay J."/>
            <person name="Nelson W.C."/>
            <person name="Kolsto A.-B."/>
            <person name="Fraser C.M."/>
            <person name="Read T.D."/>
        </authorList>
    </citation>
    <scope>NUCLEOTIDE SEQUENCE [LARGE SCALE GENOMIC DNA]</scope>
    <source>
        <strain evidence="2">ATCC 10987 / NRS 248</strain>
    </source>
</reference>
<evidence type="ECO:0000313" key="1">
    <source>
        <dbReference type="EMBL" id="AAS42167.1"/>
    </source>
</evidence>
<organism evidence="1 2">
    <name type="scientific">Bacillus cereus (strain ATCC 10987 / NRS 248)</name>
    <dbReference type="NCBI Taxonomy" id="222523"/>
    <lineage>
        <taxon>Bacteria</taxon>
        <taxon>Bacillati</taxon>
        <taxon>Bacillota</taxon>
        <taxon>Bacilli</taxon>
        <taxon>Bacillales</taxon>
        <taxon>Bacillaceae</taxon>
        <taxon>Bacillus</taxon>
        <taxon>Bacillus cereus group</taxon>
    </lineage>
</organism>
<accession>Q734Z5</accession>